<organism evidence="1">
    <name type="scientific">marine sediment metagenome</name>
    <dbReference type="NCBI Taxonomy" id="412755"/>
    <lineage>
        <taxon>unclassified sequences</taxon>
        <taxon>metagenomes</taxon>
        <taxon>ecological metagenomes</taxon>
    </lineage>
</organism>
<protein>
    <submittedName>
        <fullName evidence="1">Uncharacterized protein</fullName>
    </submittedName>
</protein>
<comment type="caution">
    <text evidence="1">The sequence shown here is derived from an EMBL/GenBank/DDBJ whole genome shotgun (WGS) entry which is preliminary data.</text>
</comment>
<name>X1VBB7_9ZZZZ</name>
<reference evidence="1" key="1">
    <citation type="journal article" date="2014" name="Front. Microbiol.">
        <title>High frequency of phylogenetically diverse reductive dehalogenase-homologous genes in deep subseafloor sedimentary metagenomes.</title>
        <authorList>
            <person name="Kawai M."/>
            <person name="Futagami T."/>
            <person name="Toyoda A."/>
            <person name="Takaki Y."/>
            <person name="Nishi S."/>
            <person name="Hori S."/>
            <person name="Arai W."/>
            <person name="Tsubouchi T."/>
            <person name="Morono Y."/>
            <person name="Uchiyama I."/>
            <person name="Ito T."/>
            <person name="Fujiyama A."/>
            <person name="Inagaki F."/>
            <person name="Takami H."/>
        </authorList>
    </citation>
    <scope>NUCLEOTIDE SEQUENCE</scope>
    <source>
        <strain evidence="1">Expedition CK06-06</strain>
    </source>
</reference>
<sequence length="69" mass="8057">MSTVTSKIDDNKKYYLNNKEKIIKQFNSLIKTAEKVVLPIYGNLEFDFIEKQARIEFENILSRLPYVGG</sequence>
<dbReference type="AlphaFoldDB" id="X1VBB7"/>
<evidence type="ECO:0000313" key="1">
    <source>
        <dbReference type="EMBL" id="GAJ10726.1"/>
    </source>
</evidence>
<proteinExistence type="predicted"/>
<accession>X1VBB7</accession>
<dbReference type="EMBL" id="BARW01032207">
    <property type="protein sequence ID" value="GAJ10726.1"/>
    <property type="molecule type" value="Genomic_DNA"/>
</dbReference>
<gene>
    <name evidence="1" type="ORF">S12H4_51030</name>
</gene>
<feature type="non-terminal residue" evidence="1">
    <location>
        <position position="69"/>
    </location>
</feature>